<proteinExistence type="predicted"/>
<dbReference type="EMBL" id="ON324118">
    <property type="protein sequence ID" value="UZC34531.1"/>
    <property type="molecule type" value="Genomic_DNA"/>
</dbReference>
<reference evidence="1" key="1">
    <citation type="journal article" date="2022" name="Vector Borne Zoonotic Dis.">
        <title>Straw-Colored Fruit Bats (Eidolon helvum) and Their Bat Flies (Cyclopodia greefi) in Nigeria Host Viruses with Multifarious Modes of Transmission.</title>
        <authorList>
            <person name="Kamani J."/>
            <person name="Gonzalez-Miguel J."/>
            <person name="Msheliza E.G."/>
            <person name="Goldberg T.L."/>
        </authorList>
    </citation>
    <scope>NUCLEOTIDE SEQUENCE</scope>
    <source>
        <strain evidence="1">NEh12</strain>
    </source>
</reference>
<accession>A0A9E7VB17</accession>
<protein>
    <submittedName>
        <fullName evidence="1">Uncharacterized protein</fullName>
    </submittedName>
</protein>
<evidence type="ECO:0000313" key="1">
    <source>
        <dbReference type="EMBL" id="UZC34531.1"/>
    </source>
</evidence>
<sequence length="73" mass="8797">MSALTKQNTKYSTLLYRKQDFWTRLHCHQCQEEFWHLTTFYCKDCRKCRHGKLNFTKKGCELCSSEARKEAAE</sequence>
<gene>
    <name evidence="1" type="primary">MORF</name>
</gene>
<name>A0A9E7VB17_9VIRU</name>
<organism evidence="1">
    <name type="scientific">sabeidhel virus 1</name>
    <dbReference type="NCBI Taxonomy" id="2992925"/>
    <lineage>
        <taxon>Viruses</taxon>
        <taxon>Monodnaviria</taxon>
        <taxon>Shotokuvirae</taxon>
        <taxon>Cossaviricota</taxon>
        <taxon>Quintoviricetes</taxon>
        <taxon>Piccovirales</taxon>
        <taxon>Parvoviridae</taxon>
        <taxon>Parvovirinae</taxon>
        <taxon>Amdoparvovirus</taxon>
        <taxon>Amdoparvovirus chiropteran1</taxon>
    </lineage>
</organism>